<keyword evidence="3" id="KW-1185">Reference proteome</keyword>
<dbReference type="EMBL" id="JBHRTD010000018">
    <property type="protein sequence ID" value="MFC3140232.1"/>
    <property type="molecule type" value="Genomic_DNA"/>
</dbReference>
<accession>A0ABV7GM78</accession>
<organism evidence="2 3">
    <name type="scientific">Shewanella submarina</name>
    <dbReference type="NCBI Taxonomy" id="2016376"/>
    <lineage>
        <taxon>Bacteria</taxon>
        <taxon>Pseudomonadati</taxon>
        <taxon>Pseudomonadota</taxon>
        <taxon>Gammaproteobacteria</taxon>
        <taxon>Alteromonadales</taxon>
        <taxon>Shewanellaceae</taxon>
        <taxon>Shewanella</taxon>
    </lineage>
</organism>
<keyword evidence="1" id="KW-0812">Transmembrane</keyword>
<dbReference type="RefSeq" id="WP_248934154.1">
    <property type="nucleotide sequence ID" value="NZ_JAKILF010000001.1"/>
</dbReference>
<evidence type="ECO:0000313" key="2">
    <source>
        <dbReference type="EMBL" id="MFC3140232.1"/>
    </source>
</evidence>
<protein>
    <submittedName>
        <fullName evidence="2">Uncharacterized protein</fullName>
    </submittedName>
</protein>
<name>A0ABV7GM78_9GAMM</name>
<reference evidence="3" key="1">
    <citation type="journal article" date="2019" name="Int. J. Syst. Evol. Microbiol.">
        <title>The Global Catalogue of Microorganisms (GCM) 10K type strain sequencing project: providing services to taxonomists for standard genome sequencing and annotation.</title>
        <authorList>
            <consortium name="The Broad Institute Genomics Platform"/>
            <consortium name="The Broad Institute Genome Sequencing Center for Infectious Disease"/>
            <person name="Wu L."/>
            <person name="Ma J."/>
        </authorList>
    </citation>
    <scope>NUCLEOTIDE SEQUENCE [LARGE SCALE GENOMIC DNA]</scope>
    <source>
        <strain evidence="3">KCTC 52277</strain>
    </source>
</reference>
<proteinExistence type="predicted"/>
<keyword evidence="1" id="KW-1133">Transmembrane helix</keyword>
<comment type="caution">
    <text evidence="2">The sequence shown here is derived from an EMBL/GenBank/DDBJ whole genome shotgun (WGS) entry which is preliminary data.</text>
</comment>
<keyword evidence="1" id="KW-0472">Membrane</keyword>
<gene>
    <name evidence="2" type="ORF">ACFOE0_18895</name>
</gene>
<feature type="transmembrane region" description="Helical" evidence="1">
    <location>
        <begin position="93"/>
        <end position="110"/>
    </location>
</feature>
<sequence>MIETMTEQQLDAILKALKKHYPNGQGVISLSMETGIEQSELRKYLKANPDYFIRRGSEDRYLLNRFGPFQGETQAILDHYQQMQQRPSKSSNFLFWLFASALFILFVNLMNKTPG</sequence>
<evidence type="ECO:0000313" key="3">
    <source>
        <dbReference type="Proteomes" id="UP001595621"/>
    </source>
</evidence>
<dbReference type="Proteomes" id="UP001595621">
    <property type="component" value="Unassembled WGS sequence"/>
</dbReference>
<evidence type="ECO:0000256" key="1">
    <source>
        <dbReference type="SAM" id="Phobius"/>
    </source>
</evidence>